<accession>A0ABX4SVF3</accession>
<protein>
    <submittedName>
        <fullName evidence="1">Uncharacterized protein</fullName>
    </submittedName>
</protein>
<name>A0ABX4SVF3_9GAMM</name>
<organism evidence="1 2">
    <name type="scientific">Pantoea endophytica</name>
    <dbReference type="NCBI Taxonomy" id="92488"/>
    <lineage>
        <taxon>Bacteria</taxon>
        <taxon>Pseudomonadati</taxon>
        <taxon>Pseudomonadota</taxon>
        <taxon>Gammaproteobacteria</taxon>
        <taxon>Enterobacterales</taxon>
        <taxon>Erwiniaceae</taxon>
        <taxon>Pantoea</taxon>
    </lineage>
</organism>
<gene>
    <name evidence="1" type="ORF">PZBJ_06015</name>
</gene>
<dbReference type="Proteomes" id="UP000234296">
    <property type="component" value="Unassembled WGS sequence"/>
</dbReference>
<sequence>MLVKNGLIHCCPVLDGTFFYLKSGDQMIYRFRWGWHIFTASSLKRSRRFVHFCEGLDWVFTQKLAASCADEWVANHE</sequence>
<reference evidence="2" key="1">
    <citation type="submission" date="2017-12" db="EMBL/GenBank/DDBJ databases">
        <title>The genome sequence of Pantoea sp. 596.</title>
        <authorList>
            <person name="Gao J."/>
            <person name="Mao X."/>
            <person name="Sun J."/>
        </authorList>
    </citation>
    <scope>NUCLEOTIDE SEQUENCE [LARGE SCALE GENOMIC DNA]</scope>
    <source>
        <strain evidence="2">596</strain>
    </source>
</reference>
<dbReference type="EMBL" id="PJRT01000005">
    <property type="protein sequence ID" value="PLR26337.1"/>
    <property type="molecule type" value="Genomic_DNA"/>
</dbReference>
<comment type="caution">
    <text evidence="1">The sequence shown here is derived from an EMBL/GenBank/DDBJ whole genome shotgun (WGS) entry which is preliminary data.</text>
</comment>
<evidence type="ECO:0000313" key="2">
    <source>
        <dbReference type="Proteomes" id="UP000234296"/>
    </source>
</evidence>
<proteinExistence type="predicted"/>
<keyword evidence="2" id="KW-1185">Reference proteome</keyword>
<evidence type="ECO:0000313" key="1">
    <source>
        <dbReference type="EMBL" id="PLR26337.1"/>
    </source>
</evidence>